<dbReference type="Proteomes" id="UP000199701">
    <property type="component" value="Unassembled WGS sequence"/>
</dbReference>
<organism evidence="1 2">
    <name type="scientific">[Clostridium] fimetarium</name>
    <dbReference type="NCBI Taxonomy" id="99656"/>
    <lineage>
        <taxon>Bacteria</taxon>
        <taxon>Bacillati</taxon>
        <taxon>Bacillota</taxon>
        <taxon>Clostridia</taxon>
        <taxon>Lachnospirales</taxon>
        <taxon>Lachnospiraceae</taxon>
    </lineage>
</organism>
<proteinExistence type="predicted"/>
<sequence length="123" mass="13891">MTESIKKKRELWFSRIMECRKSGLADKAWCIKNSIEPSSFYYWVKLLQKESCEIPSTTKSDMTVSEPQPVVPLIIASNTKNKVDIDSSTAIIIHLNNAITLEIQNCANQSAITNTINALRQLC</sequence>
<protein>
    <recommendedName>
        <fullName evidence="3">Transposase</fullName>
    </recommendedName>
</protein>
<evidence type="ECO:0000313" key="2">
    <source>
        <dbReference type="Proteomes" id="UP000199701"/>
    </source>
</evidence>
<dbReference type="OrthoDB" id="9808061at2"/>
<accession>A0A1I0RU59</accession>
<dbReference type="STRING" id="99656.SAMN05421659_12338"/>
<keyword evidence="2" id="KW-1185">Reference proteome</keyword>
<reference evidence="1 2" key="1">
    <citation type="submission" date="2016-10" db="EMBL/GenBank/DDBJ databases">
        <authorList>
            <person name="de Groot N.N."/>
        </authorList>
    </citation>
    <scope>NUCLEOTIDE SEQUENCE [LARGE SCALE GENOMIC DNA]</scope>
    <source>
        <strain evidence="1 2">DSM 9179</strain>
    </source>
</reference>
<gene>
    <name evidence="1" type="ORF">SAMN05421659_12338</name>
</gene>
<dbReference type="RefSeq" id="WP_092457845.1">
    <property type="nucleotide sequence ID" value="NZ_FOJI01000023.1"/>
</dbReference>
<evidence type="ECO:0008006" key="3">
    <source>
        <dbReference type="Google" id="ProtNLM"/>
    </source>
</evidence>
<evidence type="ECO:0000313" key="1">
    <source>
        <dbReference type="EMBL" id="SEW44892.1"/>
    </source>
</evidence>
<name>A0A1I0RU59_9FIRM</name>
<dbReference type="EMBL" id="FOJI01000023">
    <property type="protein sequence ID" value="SEW44892.1"/>
    <property type="molecule type" value="Genomic_DNA"/>
</dbReference>
<dbReference type="NCBIfam" id="NF047593">
    <property type="entry name" value="IS66_ISAeme5_TnpA"/>
    <property type="match status" value="1"/>
</dbReference>
<dbReference type="AlphaFoldDB" id="A0A1I0RU59"/>